<organism evidence="1 2">
    <name type="scientific">Prunus dulcis</name>
    <name type="common">Almond</name>
    <name type="synonym">Amygdalus dulcis</name>
    <dbReference type="NCBI Taxonomy" id="3755"/>
    <lineage>
        <taxon>Eukaryota</taxon>
        <taxon>Viridiplantae</taxon>
        <taxon>Streptophyta</taxon>
        <taxon>Embryophyta</taxon>
        <taxon>Tracheophyta</taxon>
        <taxon>Spermatophyta</taxon>
        <taxon>Magnoliopsida</taxon>
        <taxon>eudicotyledons</taxon>
        <taxon>Gunneridae</taxon>
        <taxon>Pentapetalae</taxon>
        <taxon>rosids</taxon>
        <taxon>fabids</taxon>
        <taxon>Rosales</taxon>
        <taxon>Rosaceae</taxon>
        <taxon>Amygdaloideae</taxon>
        <taxon>Amygdaleae</taxon>
        <taxon>Prunus</taxon>
    </lineage>
</organism>
<comment type="caution">
    <text evidence="1">The sequence shown here is derived from an EMBL/GenBank/DDBJ whole genome shotgun (WGS) entry which is preliminary data.</text>
</comment>
<reference evidence="1 2" key="1">
    <citation type="journal article" date="2022" name="G3 (Bethesda)">
        <title>Whole-genome sequence and methylome profiling of the almond [Prunus dulcis (Mill.) D.A. Webb] cultivar 'Nonpareil'.</title>
        <authorList>
            <person name="D'Amico-Willman K.M."/>
            <person name="Ouma W.Z."/>
            <person name="Meulia T."/>
            <person name="Sideli G.M."/>
            <person name="Gradziel T.M."/>
            <person name="Fresnedo-Ramirez J."/>
        </authorList>
    </citation>
    <scope>NUCLEOTIDE SEQUENCE [LARGE SCALE GENOMIC DNA]</scope>
    <source>
        <strain evidence="1">Clone GOH B32 T37-40</strain>
    </source>
</reference>
<dbReference type="GO" id="GO:0016757">
    <property type="term" value="F:glycosyltransferase activity"/>
    <property type="evidence" value="ECO:0007669"/>
    <property type="project" value="InterPro"/>
</dbReference>
<sequence>MFARLSPSCILIWSFNFTYQTLARSKKSFIEILDNEIGVYDKQVRARYPHTRGLAREFRWPPRTYEASEVGPDLITALRNDSAKYGVEKESGNGSDWSVIERRDTFLFARKFTPDAIGPLMIMANDVIFKD</sequence>
<dbReference type="PANTHER" id="PTHR31042">
    <property type="entry name" value="CORE-2/I-BRANCHING BETA-1,6-N-ACETYLGLUCOSAMINYLTRANSFERASE FAMILY PROTEIN-RELATED"/>
    <property type="match status" value="1"/>
</dbReference>
<dbReference type="AlphaFoldDB" id="A0AAD5F6Q4"/>
<accession>A0AAD5F6Q4</accession>
<proteinExistence type="predicted"/>
<name>A0AAD5F6Q4_PRUDU</name>
<evidence type="ECO:0000313" key="2">
    <source>
        <dbReference type="Proteomes" id="UP001054821"/>
    </source>
</evidence>
<dbReference type="Proteomes" id="UP001054821">
    <property type="component" value="Chromosome 1"/>
</dbReference>
<dbReference type="InterPro" id="IPR044174">
    <property type="entry name" value="BC10-like"/>
</dbReference>
<evidence type="ECO:0000313" key="1">
    <source>
        <dbReference type="EMBL" id="KAI5355115.1"/>
    </source>
</evidence>
<gene>
    <name evidence="1" type="ORF">L3X38_008010</name>
</gene>
<dbReference type="EMBL" id="JAJFAZ020000001">
    <property type="protein sequence ID" value="KAI5355115.1"/>
    <property type="molecule type" value="Genomic_DNA"/>
</dbReference>
<dbReference type="PANTHER" id="PTHR31042:SF60">
    <property type="entry name" value="CORE-2_I-BRANCHING BETA-1,6-N-ACETYLGLUCOSAMINYLTRANSFERASE FAMILY PROTEIN"/>
    <property type="match status" value="1"/>
</dbReference>
<keyword evidence="2" id="KW-1185">Reference proteome</keyword>
<protein>
    <submittedName>
        <fullName evidence="1">Uncharacterized protein</fullName>
    </submittedName>
</protein>